<evidence type="ECO:0008006" key="6">
    <source>
        <dbReference type="Google" id="ProtNLM"/>
    </source>
</evidence>
<dbReference type="InterPro" id="IPR011093">
    <property type="entry name" value="TraI_2_C"/>
</dbReference>
<proteinExistence type="predicted"/>
<feature type="compositionally biased region" description="Basic and acidic residues" evidence="1">
    <location>
        <begin position="12"/>
        <end position="23"/>
    </location>
</feature>
<evidence type="ECO:0000313" key="5">
    <source>
        <dbReference type="Proteomes" id="UP000193749"/>
    </source>
</evidence>
<dbReference type="EMBL" id="MLJI01000001">
    <property type="protein sequence ID" value="ORM94964.1"/>
    <property type="molecule type" value="Genomic_DNA"/>
</dbReference>
<evidence type="ECO:0000313" key="4">
    <source>
        <dbReference type="EMBL" id="ORM94964.1"/>
    </source>
</evidence>
<dbReference type="Gene3D" id="1.10.10.10">
    <property type="entry name" value="Winged helix-like DNA-binding domain superfamily/Winged helix DNA-binding domain"/>
    <property type="match status" value="1"/>
</dbReference>
<evidence type="ECO:0000256" key="1">
    <source>
        <dbReference type="SAM" id="MobiDB-lite"/>
    </source>
</evidence>
<dbReference type="NCBIfam" id="TIGR03760">
    <property type="entry name" value="ICE_TraI_Pfluor"/>
    <property type="match status" value="1"/>
</dbReference>
<dbReference type="AlphaFoldDB" id="A0A1X1EYI2"/>
<organism evidence="4 5">
    <name type="scientific">Pantoea cypripedii</name>
    <name type="common">Pectobacterium cypripedii</name>
    <name type="synonym">Erwinia cypripedii</name>
    <dbReference type="NCBI Taxonomy" id="55209"/>
    <lineage>
        <taxon>Bacteria</taxon>
        <taxon>Pseudomonadati</taxon>
        <taxon>Pseudomonadota</taxon>
        <taxon>Gammaproteobacteria</taxon>
        <taxon>Enterobacterales</taxon>
        <taxon>Erwiniaceae</taxon>
        <taxon>Pantoea</taxon>
    </lineage>
</organism>
<evidence type="ECO:0000259" key="3">
    <source>
        <dbReference type="Pfam" id="PF07515"/>
    </source>
</evidence>
<dbReference type="SUPFAM" id="SSF46785">
    <property type="entry name" value="Winged helix' DNA-binding domain"/>
    <property type="match status" value="1"/>
</dbReference>
<dbReference type="Proteomes" id="UP000193749">
    <property type="component" value="Unassembled WGS sequence"/>
</dbReference>
<dbReference type="OrthoDB" id="6190309at2"/>
<dbReference type="Gene3D" id="1.10.3210.40">
    <property type="match status" value="1"/>
</dbReference>
<dbReference type="Pfam" id="PF07514">
    <property type="entry name" value="TraI_2"/>
    <property type="match status" value="1"/>
</dbReference>
<gene>
    <name evidence="4" type="ORF">HA50_17085</name>
</gene>
<sequence>MVRGLNWLTGRGRQEKRPGERPSPDVTPPRTVADDGWRPAQTGRSLLQANEHRRLIRVLTENSPLSQQVTEAWWLRPLEEMVGRVQACPAAWSGPFSGPGGFNELSLNVATRSVRLVRGMMLPQGATPEEQAEQTPGWVCAAYWAGLFHHLPWLMQVEGALKSGRVWYPGLSVPGEPWRVRAASEPSGEMGSVYVALRLLPEAALLWLQRWPALSDALLLYLSGRRTEAGILNSIVNDALHSCGLSDAAIMSGQAPHQVSLEAAALVTDHTPPKLYETDVVPLSSHDHSPDASVPIKTGDLSYSFSQDREKTPVNTVPSAPLLVLESALAADEPLLSAENDISTGGEGEPQVSTENLLSLLDLMAEGKTPEATEATENVPADSADNHPATPIPPDMLPSHEEGMNKEEQGGALFLEWVRDSVEDGTLSVNEKDSLLHVLVQFVFLVSPTCFYRYSSTVGDGGADKDRLQKSFEALNVHHSRNGKGLFHYHQYDTPDKSGRFTKVSGYMINSDIIFKKGSCPADSIWLSAKK</sequence>
<name>A0A1X1EYI2_PANCY</name>
<keyword evidence="5" id="KW-1185">Reference proteome</keyword>
<dbReference type="InterPro" id="IPR022391">
    <property type="entry name" value="ICE_relaxase_PFGI-1"/>
</dbReference>
<dbReference type="Gene3D" id="2.40.10.200">
    <property type="entry name" value="STY4665 C-terminal domain-like"/>
    <property type="match status" value="1"/>
</dbReference>
<dbReference type="RefSeq" id="WP_084876790.1">
    <property type="nucleotide sequence ID" value="NZ_MLJI01000001.1"/>
</dbReference>
<dbReference type="InterPro" id="IPR036388">
    <property type="entry name" value="WH-like_DNA-bd_sf"/>
</dbReference>
<comment type="caution">
    <text evidence="4">The sequence shown here is derived from an EMBL/GenBank/DDBJ whole genome shotgun (WGS) entry which is preliminary data.</text>
</comment>
<dbReference type="Pfam" id="PF07515">
    <property type="entry name" value="TraI_2_C"/>
    <property type="match status" value="1"/>
</dbReference>
<protein>
    <recommendedName>
        <fullName evidence="6">Relaxase</fullName>
    </recommendedName>
</protein>
<accession>A0A1X1EYI2</accession>
<reference evidence="4 5" key="1">
    <citation type="journal article" date="2017" name="Antonie Van Leeuwenhoek">
        <title>Phylogenomic resolution of the bacterial genus Pantoea and its relationship with Erwinia and Tatumella.</title>
        <authorList>
            <person name="Palmer M."/>
            <person name="Steenkamp E.T."/>
            <person name="Coetzee M.P."/>
            <person name="Chan W.Y."/>
            <person name="van Zyl E."/>
            <person name="De Maayer P."/>
            <person name="Coutinho T.A."/>
            <person name="Blom J."/>
            <person name="Smits T.H."/>
            <person name="Duffy B."/>
            <person name="Venter S.N."/>
        </authorList>
    </citation>
    <scope>NUCLEOTIDE SEQUENCE [LARGE SCALE GENOMIC DNA]</scope>
    <source>
        <strain evidence="4 5">LMG 2657</strain>
    </source>
</reference>
<feature type="region of interest" description="Disordered" evidence="1">
    <location>
        <begin position="371"/>
        <end position="402"/>
    </location>
</feature>
<dbReference type="InterPro" id="IPR036390">
    <property type="entry name" value="WH_DNA-bd_sf"/>
</dbReference>
<feature type="region of interest" description="Disordered" evidence="1">
    <location>
        <begin position="1"/>
        <end position="38"/>
    </location>
</feature>
<dbReference type="InterPro" id="IPR011119">
    <property type="entry name" value="Unchr_helicase_relaxase_TraI"/>
</dbReference>
<feature type="domain" description="Uncharacterised" evidence="2">
    <location>
        <begin position="40"/>
        <end position="239"/>
    </location>
</feature>
<dbReference type="STRING" id="55209.HA50_17085"/>
<feature type="domain" description="Putative conjugal transfer nickase/helicase TraI C-terminal" evidence="3">
    <location>
        <begin position="411"/>
        <end position="527"/>
    </location>
</feature>
<evidence type="ECO:0000259" key="2">
    <source>
        <dbReference type="Pfam" id="PF07514"/>
    </source>
</evidence>